<dbReference type="InterPro" id="IPR036226">
    <property type="entry name" value="LipOase_C_sf"/>
</dbReference>
<evidence type="ECO:0000256" key="12">
    <source>
        <dbReference type="RuleBase" id="RU003974"/>
    </source>
</evidence>
<comment type="subcellular location">
    <subcellularLocation>
        <location evidence="2">Cytoplasm</location>
    </subcellularLocation>
</comment>
<dbReference type="InterPro" id="IPR013819">
    <property type="entry name" value="LipOase_C"/>
</dbReference>
<evidence type="ECO:0000256" key="9">
    <source>
        <dbReference type="ARBA" id="ARBA00023004"/>
    </source>
</evidence>
<dbReference type="SUPFAM" id="SSF49723">
    <property type="entry name" value="Lipase/lipooxygenase domain (PLAT/LH2 domain)"/>
    <property type="match status" value="1"/>
</dbReference>
<dbReference type="InterPro" id="IPR000907">
    <property type="entry name" value="LipOase"/>
</dbReference>
<dbReference type="AlphaFoldDB" id="A0A8T2P9X3"/>
<comment type="caution">
    <text evidence="11">Lacks conserved residue(s) required for the propagation of feature annotation.</text>
</comment>
<evidence type="ECO:0000259" key="13">
    <source>
        <dbReference type="PROSITE" id="PS50095"/>
    </source>
</evidence>
<dbReference type="Gene3D" id="1.20.245.10">
    <property type="entry name" value="Lipoxygenase-1, Domain 5"/>
    <property type="match status" value="1"/>
</dbReference>
<comment type="cofactor">
    <cofactor evidence="1 12">
        <name>Fe cation</name>
        <dbReference type="ChEBI" id="CHEBI:24875"/>
    </cofactor>
</comment>
<evidence type="ECO:0000256" key="11">
    <source>
        <dbReference type="PROSITE-ProRule" id="PRU00152"/>
    </source>
</evidence>
<dbReference type="InterPro" id="IPR020834">
    <property type="entry name" value="LipOase_CS"/>
</dbReference>
<organism evidence="15 16">
    <name type="scientific">Albula glossodonta</name>
    <name type="common">roundjaw bonefish</name>
    <dbReference type="NCBI Taxonomy" id="121402"/>
    <lineage>
        <taxon>Eukaryota</taxon>
        <taxon>Metazoa</taxon>
        <taxon>Chordata</taxon>
        <taxon>Craniata</taxon>
        <taxon>Vertebrata</taxon>
        <taxon>Euteleostomi</taxon>
        <taxon>Actinopterygii</taxon>
        <taxon>Neopterygii</taxon>
        <taxon>Teleostei</taxon>
        <taxon>Albuliformes</taxon>
        <taxon>Albulidae</taxon>
        <taxon>Albula</taxon>
    </lineage>
</organism>
<keyword evidence="5" id="KW-0963">Cytoplasm</keyword>
<dbReference type="Proteomes" id="UP000824540">
    <property type="component" value="Unassembled WGS sequence"/>
</dbReference>
<dbReference type="GO" id="GO:0046872">
    <property type="term" value="F:metal ion binding"/>
    <property type="evidence" value="ECO:0007669"/>
    <property type="project" value="UniProtKB-KW"/>
</dbReference>
<evidence type="ECO:0000256" key="5">
    <source>
        <dbReference type="ARBA" id="ARBA00022490"/>
    </source>
</evidence>
<protein>
    <recommendedName>
        <fullName evidence="17">Hydroperoxide isomerase ALOXE3-like</fullName>
    </recommendedName>
</protein>
<keyword evidence="9 12" id="KW-0408">Iron</keyword>
<sequence>MPTYNVKVTTGNILHASTMANVFLKLVGTEGESDRTRLVRFKGAFLRGRTGEYKVYCPSSLGSLVLVQMDKQRIHFFPKDDWFCSKIVVTTPEKDTVHFPWYRWLSDGEVVAIRAGTAKRLCDDEHPLAVYNREKEKKGRTEEYRLAELKLKGLADCKEPWPALEHIDRVFCSKTTESSEYVQEHWKEDKFFGYELLNGVNPMMVRRCTELPSNFPVTDEMNGNIFLCDYKILEGVPTNVVNDKQQYQAAPLCLLYLNPDGDLLPIAIQLKQQPGDLNPIFLPSDSEHDWLLAKIFARSAEFNVHQLNSHLLRTHMLAEVFSVATLRNFPMVHPLYKLLIPHTRYTLHINHLARLFLIGKNGVFTMFFATGGDGASEILKRAFKSLTYSSLCLPEDIAARGLESVPRFYYRDDGLKLWDIINRYVEGMVRHYYPSDSDVQQDTELQSWIKEIFTHGFLEQSSTGIPQCFSSVEQVIKFITMVIFTVSAQHGAVNSGQYDFGGWMPNNPFSLQCPPPTKKGCSDENTILQTLPDVNITVQGMVTTWVLSRRSTDFVPLGVYPEEHFSEDVPCKIMNKLKEELDLLSKNITIRNNTLELPYPYLCPMEVENSVAI</sequence>
<name>A0A8T2P9X3_9TELE</name>
<evidence type="ECO:0000256" key="10">
    <source>
        <dbReference type="ARBA" id="ARBA00023098"/>
    </source>
</evidence>
<dbReference type="Gene3D" id="2.60.60.20">
    <property type="entry name" value="PLAT/LH2 domain"/>
    <property type="match status" value="1"/>
</dbReference>
<evidence type="ECO:0000256" key="8">
    <source>
        <dbReference type="ARBA" id="ARBA00023002"/>
    </source>
</evidence>
<evidence type="ECO:0000256" key="1">
    <source>
        <dbReference type="ARBA" id="ARBA00001962"/>
    </source>
</evidence>
<dbReference type="GO" id="GO:0016702">
    <property type="term" value="F:oxidoreductase activity, acting on single donors with incorporation of molecular oxygen, incorporation of two atoms of oxygen"/>
    <property type="evidence" value="ECO:0007669"/>
    <property type="project" value="InterPro"/>
</dbReference>
<dbReference type="InterPro" id="IPR036392">
    <property type="entry name" value="PLAT/LH2_dom_sf"/>
</dbReference>
<reference evidence="15" key="1">
    <citation type="thesis" date="2021" institute="BYU ScholarsArchive" country="Provo, UT, USA">
        <title>Applications of and Algorithms for Genome Assembly and Genomic Analyses with an Emphasis on Marine Teleosts.</title>
        <authorList>
            <person name="Pickett B.D."/>
        </authorList>
    </citation>
    <scope>NUCLEOTIDE SEQUENCE</scope>
    <source>
        <strain evidence="15">HI-2016</strain>
    </source>
</reference>
<dbReference type="PROSITE" id="PS00711">
    <property type="entry name" value="LIPOXYGENASE_1"/>
    <property type="match status" value="1"/>
</dbReference>
<dbReference type="SUPFAM" id="SSF48484">
    <property type="entry name" value="Lipoxigenase"/>
    <property type="match status" value="1"/>
</dbReference>
<comment type="caution">
    <text evidence="15">The sequence shown here is derived from an EMBL/GenBank/DDBJ whole genome shotgun (WGS) entry which is preliminary data.</text>
</comment>
<dbReference type="Pfam" id="PF00305">
    <property type="entry name" value="Lipoxygenase"/>
    <property type="match status" value="1"/>
</dbReference>
<accession>A0A8T2P9X3</accession>
<dbReference type="Pfam" id="PF01477">
    <property type="entry name" value="PLAT"/>
    <property type="match status" value="1"/>
</dbReference>
<evidence type="ECO:0000259" key="14">
    <source>
        <dbReference type="PROSITE" id="PS51393"/>
    </source>
</evidence>
<dbReference type="InterPro" id="IPR020833">
    <property type="entry name" value="LipOase_Fe_BS"/>
</dbReference>
<dbReference type="GO" id="GO:0005737">
    <property type="term" value="C:cytoplasm"/>
    <property type="evidence" value="ECO:0007669"/>
    <property type="project" value="UniProtKB-SubCell"/>
</dbReference>
<keyword evidence="7 12" id="KW-0223">Dioxygenase</keyword>
<dbReference type="PROSITE" id="PS50095">
    <property type="entry name" value="PLAT"/>
    <property type="match status" value="1"/>
</dbReference>
<evidence type="ECO:0000256" key="2">
    <source>
        <dbReference type="ARBA" id="ARBA00004496"/>
    </source>
</evidence>
<dbReference type="PROSITE" id="PS00081">
    <property type="entry name" value="LIPOXYGENASE_2"/>
    <property type="match status" value="1"/>
</dbReference>
<evidence type="ECO:0008006" key="17">
    <source>
        <dbReference type="Google" id="ProtNLM"/>
    </source>
</evidence>
<dbReference type="EMBL" id="JAFBMS010000015">
    <property type="protein sequence ID" value="KAG9346432.1"/>
    <property type="molecule type" value="Genomic_DNA"/>
</dbReference>
<comment type="pathway">
    <text evidence="3">Lipid metabolism.</text>
</comment>
<keyword evidence="16" id="KW-1185">Reference proteome</keyword>
<dbReference type="PANTHER" id="PTHR11771">
    <property type="entry name" value="LIPOXYGENASE"/>
    <property type="match status" value="1"/>
</dbReference>
<proteinExistence type="inferred from homology"/>
<dbReference type="PRINTS" id="PR00087">
    <property type="entry name" value="LIPOXYGENASE"/>
</dbReference>
<dbReference type="OrthoDB" id="407298at2759"/>
<dbReference type="PROSITE" id="PS51393">
    <property type="entry name" value="LIPOXYGENASE_3"/>
    <property type="match status" value="1"/>
</dbReference>
<dbReference type="SMART" id="SM00308">
    <property type="entry name" value="LH2"/>
    <property type="match status" value="1"/>
</dbReference>
<feature type="domain" description="Lipoxygenase" evidence="14">
    <location>
        <begin position="146"/>
        <end position="613"/>
    </location>
</feature>
<keyword evidence="6 12" id="KW-0479">Metal-binding</keyword>
<evidence type="ECO:0000313" key="16">
    <source>
        <dbReference type="Proteomes" id="UP000824540"/>
    </source>
</evidence>
<evidence type="ECO:0000256" key="7">
    <source>
        <dbReference type="ARBA" id="ARBA00022964"/>
    </source>
</evidence>
<keyword evidence="8 12" id="KW-0560">Oxidoreductase</keyword>
<evidence type="ECO:0000256" key="3">
    <source>
        <dbReference type="ARBA" id="ARBA00005189"/>
    </source>
</evidence>
<gene>
    <name evidence="15" type="ORF">JZ751_006743</name>
</gene>
<evidence type="ECO:0000256" key="4">
    <source>
        <dbReference type="ARBA" id="ARBA00009419"/>
    </source>
</evidence>
<dbReference type="Gene3D" id="3.10.450.60">
    <property type="match status" value="1"/>
</dbReference>
<evidence type="ECO:0000256" key="6">
    <source>
        <dbReference type="ARBA" id="ARBA00022723"/>
    </source>
</evidence>
<feature type="domain" description="PLAT" evidence="13">
    <location>
        <begin position="2"/>
        <end position="119"/>
    </location>
</feature>
<keyword evidence="10" id="KW-0443">Lipid metabolism</keyword>
<dbReference type="GO" id="GO:0034440">
    <property type="term" value="P:lipid oxidation"/>
    <property type="evidence" value="ECO:0007669"/>
    <property type="project" value="InterPro"/>
</dbReference>
<evidence type="ECO:0000313" key="15">
    <source>
        <dbReference type="EMBL" id="KAG9346432.1"/>
    </source>
</evidence>
<comment type="similarity">
    <text evidence="4 12">Belongs to the lipoxygenase family.</text>
</comment>
<dbReference type="FunFam" id="1.20.245.10:FF:000001">
    <property type="entry name" value="Arachidonate 5-lipoxygenase a"/>
    <property type="match status" value="1"/>
</dbReference>
<dbReference type="InterPro" id="IPR001024">
    <property type="entry name" value="PLAT/LH2_dom"/>
</dbReference>